<gene>
    <name evidence="2" type="ORF">IAA28_01355</name>
</gene>
<sequence>MMRRRYGEWILGMFAAGVILGTAAVNLGGEDFREQAGGMAEALFAGAQASREAFWELLRMTALCRAGETALLWAAGFLGAGRMLCCLLAGCAGACGGAVLSVFTWEFGAAGPAFYLATLFPHFLFYLPLWLFLAGSAGHGGRIPGRYLAAGFLLLGAGIFCETAVNPGILLIFSR</sequence>
<evidence type="ECO:0000256" key="1">
    <source>
        <dbReference type="SAM" id="Phobius"/>
    </source>
</evidence>
<evidence type="ECO:0008006" key="4">
    <source>
        <dbReference type="Google" id="ProtNLM"/>
    </source>
</evidence>
<evidence type="ECO:0000313" key="3">
    <source>
        <dbReference type="Proteomes" id="UP000886780"/>
    </source>
</evidence>
<feature type="transmembrane region" description="Helical" evidence="1">
    <location>
        <begin position="113"/>
        <end position="135"/>
    </location>
</feature>
<dbReference type="AlphaFoldDB" id="A0A9D1W3D2"/>
<evidence type="ECO:0000313" key="2">
    <source>
        <dbReference type="EMBL" id="HIX51433.1"/>
    </source>
</evidence>
<keyword evidence="1" id="KW-1133">Transmembrane helix</keyword>
<protein>
    <recommendedName>
        <fullName evidence="4">Stage II sporulation protein M</fullName>
    </recommendedName>
</protein>
<organism evidence="2 3">
    <name type="scientific">Candidatus Lachnoclostridium stercoripullorum</name>
    <dbReference type="NCBI Taxonomy" id="2838635"/>
    <lineage>
        <taxon>Bacteria</taxon>
        <taxon>Bacillati</taxon>
        <taxon>Bacillota</taxon>
        <taxon>Clostridia</taxon>
        <taxon>Lachnospirales</taxon>
        <taxon>Lachnospiraceae</taxon>
    </lineage>
</organism>
<feature type="transmembrane region" description="Helical" evidence="1">
    <location>
        <begin position="147"/>
        <end position="173"/>
    </location>
</feature>
<comment type="caution">
    <text evidence="2">The sequence shown here is derived from an EMBL/GenBank/DDBJ whole genome shotgun (WGS) entry which is preliminary data.</text>
</comment>
<keyword evidence="1" id="KW-0472">Membrane</keyword>
<feature type="transmembrane region" description="Helical" evidence="1">
    <location>
        <begin position="9"/>
        <end position="29"/>
    </location>
</feature>
<dbReference type="EMBL" id="DXEU01000025">
    <property type="protein sequence ID" value="HIX51433.1"/>
    <property type="molecule type" value="Genomic_DNA"/>
</dbReference>
<reference evidence="2" key="2">
    <citation type="submission" date="2021-04" db="EMBL/GenBank/DDBJ databases">
        <authorList>
            <person name="Gilroy R."/>
        </authorList>
    </citation>
    <scope>NUCLEOTIDE SEQUENCE</scope>
    <source>
        <strain evidence="2">ChiGjej4B4-12881</strain>
    </source>
</reference>
<feature type="transmembrane region" description="Helical" evidence="1">
    <location>
        <begin position="85"/>
        <end position="107"/>
    </location>
</feature>
<name>A0A9D1W3D2_9FIRM</name>
<reference evidence="2" key="1">
    <citation type="journal article" date="2021" name="PeerJ">
        <title>Extensive microbial diversity within the chicken gut microbiome revealed by metagenomics and culture.</title>
        <authorList>
            <person name="Gilroy R."/>
            <person name="Ravi A."/>
            <person name="Getino M."/>
            <person name="Pursley I."/>
            <person name="Horton D.L."/>
            <person name="Alikhan N.F."/>
            <person name="Baker D."/>
            <person name="Gharbi K."/>
            <person name="Hall N."/>
            <person name="Watson M."/>
            <person name="Adriaenssens E.M."/>
            <person name="Foster-Nyarko E."/>
            <person name="Jarju S."/>
            <person name="Secka A."/>
            <person name="Antonio M."/>
            <person name="Oren A."/>
            <person name="Chaudhuri R.R."/>
            <person name="La Ragione R."/>
            <person name="Hildebrand F."/>
            <person name="Pallen M.J."/>
        </authorList>
    </citation>
    <scope>NUCLEOTIDE SEQUENCE</scope>
    <source>
        <strain evidence="2">ChiGjej4B4-12881</strain>
    </source>
</reference>
<proteinExistence type="predicted"/>
<keyword evidence="1" id="KW-0812">Transmembrane</keyword>
<accession>A0A9D1W3D2</accession>
<dbReference type="Proteomes" id="UP000886780">
    <property type="component" value="Unassembled WGS sequence"/>
</dbReference>